<name>A0A482XJG3_LAOST</name>
<sequence length="395" mass="46080">MALCLKTMRFLNKPFLMSMDKTFSPSLIDVRYLFSSAALGIDAFLRAREKTKTLFTQIDQKFKQKMIDFTKEDSKNMVFTEDLKNMIFLAENEDSDMDLVEKMAMKFNKQNKELRFGTFIFGPVVMRMYHSLNRPVEALKVFKNPELDGFFDQMMTYQILMDLLYSNKMYDEVKEVFEIVKAKQMMGVKFHRNTVVLVAAACYQKNTPEEWTYLRNLWQEMNEASHAPMRKTITYSAALAINQNDPHAAIELLAKVPKQNYVTVRNLKVLALNQLNRPEDSILILKGTLEQDLPEHVNKASFCDEVIEDLKSTIEKSGNKEMLNEFTRLEQQLIAQQRISSQSLSKLIDTVIDYNLASLNQQRNNVQRTDKLASSFRYNRPQRNQYPRREGLSDI</sequence>
<dbReference type="GO" id="GO:0050684">
    <property type="term" value="P:regulation of mRNA processing"/>
    <property type="evidence" value="ECO:0007669"/>
    <property type="project" value="InterPro"/>
</dbReference>
<comment type="caution">
    <text evidence="1">The sequence shown here is derived from an EMBL/GenBank/DDBJ whole genome shotgun (WGS) entry which is preliminary data.</text>
</comment>
<organism evidence="1 2">
    <name type="scientific">Laodelphax striatellus</name>
    <name type="common">Small brown planthopper</name>
    <name type="synonym">Delphax striatella</name>
    <dbReference type="NCBI Taxonomy" id="195883"/>
    <lineage>
        <taxon>Eukaryota</taxon>
        <taxon>Metazoa</taxon>
        <taxon>Ecdysozoa</taxon>
        <taxon>Arthropoda</taxon>
        <taxon>Hexapoda</taxon>
        <taxon>Insecta</taxon>
        <taxon>Pterygota</taxon>
        <taxon>Neoptera</taxon>
        <taxon>Paraneoptera</taxon>
        <taxon>Hemiptera</taxon>
        <taxon>Auchenorrhyncha</taxon>
        <taxon>Fulgoroidea</taxon>
        <taxon>Delphacidae</taxon>
        <taxon>Criomorphinae</taxon>
        <taxon>Laodelphax</taxon>
    </lineage>
</organism>
<dbReference type="GO" id="GO:0005739">
    <property type="term" value="C:mitochondrion"/>
    <property type="evidence" value="ECO:0007669"/>
    <property type="project" value="InterPro"/>
</dbReference>
<gene>
    <name evidence="1" type="ORF">LSTR_LSTR010611</name>
</gene>
<dbReference type="GO" id="GO:0007005">
    <property type="term" value="P:mitochondrion organization"/>
    <property type="evidence" value="ECO:0007669"/>
    <property type="project" value="TreeGrafter"/>
</dbReference>
<dbReference type="InterPro" id="IPR034629">
    <property type="entry name" value="PTCD2"/>
</dbReference>
<evidence type="ECO:0008006" key="3">
    <source>
        <dbReference type="Google" id="ProtNLM"/>
    </source>
</evidence>
<dbReference type="PANTHER" id="PTHR14700">
    <property type="entry name" value="PENTATRICOPEPTIDE REPEAT-CONTAINING PROTEIN 2, MITOCHONDRIAL"/>
    <property type="match status" value="1"/>
</dbReference>
<dbReference type="AlphaFoldDB" id="A0A482XJG3"/>
<proteinExistence type="predicted"/>
<dbReference type="PANTHER" id="PTHR14700:SF0">
    <property type="entry name" value="PENTATRICOPEPTIDE REPEAT-CONTAINING PROTEIN 2, MITOCHONDRIAL"/>
    <property type="match status" value="1"/>
</dbReference>
<dbReference type="SMR" id="A0A482XJG3"/>
<keyword evidence="2" id="KW-1185">Reference proteome</keyword>
<protein>
    <recommendedName>
        <fullName evidence="3">Pentacotripeptide-repeat region of PRORP domain-containing protein</fullName>
    </recommendedName>
</protein>
<evidence type="ECO:0000313" key="2">
    <source>
        <dbReference type="Proteomes" id="UP000291343"/>
    </source>
</evidence>
<dbReference type="OrthoDB" id="6073372at2759"/>
<dbReference type="EMBL" id="QKKF02008541">
    <property type="protein sequence ID" value="RZF45660.1"/>
    <property type="molecule type" value="Genomic_DNA"/>
</dbReference>
<dbReference type="InterPro" id="IPR011990">
    <property type="entry name" value="TPR-like_helical_dom_sf"/>
</dbReference>
<dbReference type="InParanoid" id="A0A482XJG3"/>
<dbReference type="Gene3D" id="1.25.40.10">
    <property type="entry name" value="Tetratricopeptide repeat domain"/>
    <property type="match status" value="1"/>
</dbReference>
<dbReference type="GO" id="GO:0003723">
    <property type="term" value="F:RNA binding"/>
    <property type="evidence" value="ECO:0007669"/>
    <property type="project" value="TreeGrafter"/>
</dbReference>
<reference evidence="1 2" key="1">
    <citation type="journal article" date="2017" name="Gigascience">
        <title>Genome sequence of the small brown planthopper, Laodelphax striatellus.</title>
        <authorList>
            <person name="Zhu J."/>
            <person name="Jiang F."/>
            <person name="Wang X."/>
            <person name="Yang P."/>
            <person name="Bao Y."/>
            <person name="Zhao W."/>
            <person name="Wang W."/>
            <person name="Lu H."/>
            <person name="Wang Q."/>
            <person name="Cui N."/>
            <person name="Li J."/>
            <person name="Chen X."/>
            <person name="Luo L."/>
            <person name="Yu J."/>
            <person name="Kang L."/>
            <person name="Cui F."/>
        </authorList>
    </citation>
    <scope>NUCLEOTIDE SEQUENCE [LARGE SCALE GENOMIC DNA]</scope>
    <source>
        <strain evidence="1">Lst14</strain>
    </source>
</reference>
<evidence type="ECO:0000313" key="1">
    <source>
        <dbReference type="EMBL" id="RZF45660.1"/>
    </source>
</evidence>
<accession>A0A482XJG3</accession>
<dbReference type="Proteomes" id="UP000291343">
    <property type="component" value="Unassembled WGS sequence"/>
</dbReference>